<evidence type="ECO:0000313" key="1">
    <source>
        <dbReference type="EMBL" id="ROL44777.1"/>
    </source>
</evidence>
<dbReference type="EMBL" id="RJVU01044706">
    <property type="protein sequence ID" value="ROL44777.1"/>
    <property type="molecule type" value="Genomic_DNA"/>
</dbReference>
<accession>A0A3N0YF35</accession>
<name>A0A3N0YF35_ANAGA</name>
<proteinExistence type="predicted"/>
<dbReference type="AlphaFoldDB" id="A0A3N0YF35"/>
<sequence length="123" mass="12881">MRSELGLCSADAASSPHPGGININQIPEMACRFNLHSSAAQEATDSEAQHGLLCKGLNGPQEHLERGLGSASNIAGNYWINTFELVPVFGHRGVVISAAVDCQQTVHGNGCSNNGEARGMARP</sequence>
<organism evidence="1 2">
    <name type="scientific">Anabarilius grahami</name>
    <name type="common">Kanglang fish</name>
    <name type="synonym">Barilius grahami</name>
    <dbReference type="NCBI Taxonomy" id="495550"/>
    <lineage>
        <taxon>Eukaryota</taxon>
        <taxon>Metazoa</taxon>
        <taxon>Chordata</taxon>
        <taxon>Craniata</taxon>
        <taxon>Vertebrata</taxon>
        <taxon>Euteleostomi</taxon>
        <taxon>Actinopterygii</taxon>
        <taxon>Neopterygii</taxon>
        <taxon>Teleostei</taxon>
        <taxon>Ostariophysi</taxon>
        <taxon>Cypriniformes</taxon>
        <taxon>Xenocyprididae</taxon>
        <taxon>Xenocypridinae</taxon>
        <taxon>Xenocypridinae incertae sedis</taxon>
        <taxon>Anabarilius</taxon>
    </lineage>
</organism>
<keyword evidence="2" id="KW-1185">Reference proteome</keyword>
<comment type="caution">
    <text evidence="1">The sequence shown here is derived from an EMBL/GenBank/DDBJ whole genome shotgun (WGS) entry which is preliminary data.</text>
</comment>
<reference evidence="1 2" key="1">
    <citation type="submission" date="2018-10" db="EMBL/GenBank/DDBJ databases">
        <title>Genome assembly for a Yunnan-Guizhou Plateau 3E fish, Anabarilius grahami (Regan), and its evolutionary and genetic applications.</title>
        <authorList>
            <person name="Jiang W."/>
        </authorList>
    </citation>
    <scope>NUCLEOTIDE SEQUENCE [LARGE SCALE GENOMIC DNA]</scope>
    <source>
        <strain evidence="1">AG-KIZ</strain>
        <tissue evidence="1">Muscle</tissue>
    </source>
</reference>
<protein>
    <submittedName>
        <fullName evidence="1">Uncharacterized protein</fullName>
    </submittedName>
</protein>
<evidence type="ECO:0000313" key="2">
    <source>
        <dbReference type="Proteomes" id="UP000281406"/>
    </source>
</evidence>
<gene>
    <name evidence="1" type="ORF">DPX16_18488</name>
</gene>
<dbReference type="Proteomes" id="UP000281406">
    <property type="component" value="Unassembled WGS sequence"/>
</dbReference>